<name>A0A4C1UL26_EUMVA</name>
<gene>
    <name evidence="1" type="ORF">EVAR_18221_1</name>
</gene>
<accession>A0A4C1UL26</accession>
<organism evidence="1 2">
    <name type="scientific">Eumeta variegata</name>
    <name type="common">Bagworm moth</name>
    <name type="synonym">Eumeta japonica</name>
    <dbReference type="NCBI Taxonomy" id="151549"/>
    <lineage>
        <taxon>Eukaryota</taxon>
        <taxon>Metazoa</taxon>
        <taxon>Ecdysozoa</taxon>
        <taxon>Arthropoda</taxon>
        <taxon>Hexapoda</taxon>
        <taxon>Insecta</taxon>
        <taxon>Pterygota</taxon>
        <taxon>Neoptera</taxon>
        <taxon>Endopterygota</taxon>
        <taxon>Lepidoptera</taxon>
        <taxon>Glossata</taxon>
        <taxon>Ditrysia</taxon>
        <taxon>Tineoidea</taxon>
        <taxon>Psychidae</taxon>
        <taxon>Oiketicinae</taxon>
        <taxon>Eumeta</taxon>
    </lineage>
</organism>
<evidence type="ECO:0000313" key="1">
    <source>
        <dbReference type="EMBL" id="GBP26584.1"/>
    </source>
</evidence>
<evidence type="ECO:0000313" key="2">
    <source>
        <dbReference type="Proteomes" id="UP000299102"/>
    </source>
</evidence>
<dbReference type="EMBL" id="BGZK01000182">
    <property type="protein sequence ID" value="GBP26584.1"/>
    <property type="molecule type" value="Genomic_DNA"/>
</dbReference>
<reference evidence="1 2" key="1">
    <citation type="journal article" date="2019" name="Commun. Biol.">
        <title>The bagworm genome reveals a unique fibroin gene that provides high tensile strength.</title>
        <authorList>
            <person name="Kono N."/>
            <person name="Nakamura H."/>
            <person name="Ohtoshi R."/>
            <person name="Tomita M."/>
            <person name="Numata K."/>
            <person name="Arakawa K."/>
        </authorList>
    </citation>
    <scope>NUCLEOTIDE SEQUENCE [LARGE SCALE GENOMIC DNA]</scope>
</reference>
<proteinExistence type="predicted"/>
<protein>
    <submittedName>
        <fullName evidence="1">Uncharacterized protein</fullName>
    </submittedName>
</protein>
<dbReference type="Proteomes" id="UP000299102">
    <property type="component" value="Unassembled WGS sequence"/>
</dbReference>
<sequence>MTRISEHLKFQFDKASTALLRKNNHRLHVSFARDRAAGVVATFDPVNRSRRRVPAPPRTTPTFKSLLRIACTSPV</sequence>
<keyword evidence="2" id="KW-1185">Reference proteome</keyword>
<comment type="caution">
    <text evidence="1">The sequence shown here is derived from an EMBL/GenBank/DDBJ whole genome shotgun (WGS) entry which is preliminary data.</text>
</comment>
<dbReference type="AlphaFoldDB" id="A0A4C1UL26"/>